<proteinExistence type="predicted"/>
<comment type="caution">
    <text evidence="2">The sequence shown here is derived from an EMBL/GenBank/DDBJ whole genome shotgun (WGS) entry which is preliminary data.</text>
</comment>
<evidence type="ECO:0000313" key="3">
    <source>
        <dbReference type="Proteomes" id="UP000247346"/>
    </source>
</evidence>
<name>A0A2P5ZA08_9XANT</name>
<gene>
    <name evidence="2" type="ORF">XsacCFBP4641_02020</name>
</gene>
<reference evidence="2 3" key="1">
    <citation type="submission" date="2016-08" db="EMBL/GenBank/DDBJ databases">
        <authorList>
            <person name="Seilhamer J.J."/>
        </authorList>
    </citation>
    <scope>NUCLEOTIDE SEQUENCE [LARGE SCALE GENOMIC DNA]</scope>
    <source>
        <strain evidence="2 3">CFBP4641</strain>
    </source>
</reference>
<dbReference type="AlphaFoldDB" id="A0A2P5ZA08"/>
<dbReference type="InterPro" id="IPR054254">
    <property type="entry name" value="DUF6985"/>
</dbReference>
<dbReference type="Pfam" id="PF22481">
    <property type="entry name" value="DUF6985"/>
    <property type="match status" value="1"/>
</dbReference>
<evidence type="ECO:0000259" key="1">
    <source>
        <dbReference type="Pfam" id="PF22481"/>
    </source>
</evidence>
<feature type="domain" description="DUF6985" evidence="1">
    <location>
        <begin position="14"/>
        <end position="153"/>
    </location>
</feature>
<organism evidence="2 3">
    <name type="scientific">Xanthomonas sacchari</name>
    <dbReference type="NCBI Taxonomy" id="56458"/>
    <lineage>
        <taxon>Bacteria</taxon>
        <taxon>Pseudomonadati</taxon>
        <taxon>Pseudomonadota</taxon>
        <taxon>Gammaproteobacteria</taxon>
        <taxon>Lysobacterales</taxon>
        <taxon>Lysobacteraceae</taxon>
        <taxon>Xanthomonas</taxon>
    </lineage>
</organism>
<dbReference type="EMBL" id="MDEK01000001">
    <property type="protein sequence ID" value="PPU85391.1"/>
    <property type="molecule type" value="Genomic_DNA"/>
</dbReference>
<dbReference type="Proteomes" id="UP000247346">
    <property type="component" value="Unassembled WGS sequence"/>
</dbReference>
<sequence length="172" mass="18820">MRAAQQVLASLQPDEEGNLWSEAVPVPWMRGSCCFVLVGCEAGDVPADAAPAIETFLQLDAAVFDSAAPHVFAYYRHTQALCAKYGWPSPDIAGPTEVWAHVQFGSEAYVDRHRDGRLRISLECNCDWETEHGLQLVFADDGRICKVGPFDGQLSHAAAHADPALEDVIYPH</sequence>
<accession>A0A2P5ZA08</accession>
<dbReference type="OrthoDB" id="6028394at2"/>
<dbReference type="RefSeq" id="WP_010340235.1">
    <property type="nucleotide sequence ID" value="NZ_CP132343.1"/>
</dbReference>
<dbReference type="GeneID" id="93879544"/>
<protein>
    <recommendedName>
        <fullName evidence="1">DUF6985 domain-containing protein</fullName>
    </recommendedName>
</protein>
<evidence type="ECO:0000313" key="2">
    <source>
        <dbReference type="EMBL" id="PPU85391.1"/>
    </source>
</evidence>